<evidence type="ECO:0000256" key="1">
    <source>
        <dbReference type="PIRSR" id="PIRSR607724-1"/>
    </source>
</evidence>
<feature type="active site" evidence="1">
    <location>
        <position position="156"/>
    </location>
</feature>
<dbReference type="OrthoDB" id="1937899at2759"/>
<dbReference type="EMBL" id="ASPP01011959">
    <property type="protein sequence ID" value="ETO21079.1"/>
    <property type="molecule type" value="Genomic_DNA"/>
</dbReference>
<comment type="caution">
    <text evidence="4">The sequence shown here is derived from an EMBL/GenBank/DDBJ whole genome shotgun (WGS) entry which is preliminary data.</text>
</comment>
<dbReference type="OMA" id="EMHANEA"/>
<protein>
    <recommendedName>
        <fullName evidence="3">PARG catalytic Macro domain-containing protein</fullName>
    </recommendedName>
</protein>
<feature type="active site" evidence="1">
    <location>
        <position position="155"/>
    </location>
</feature>
<keyword evidence="5" id="KW-1185">Reference proteome</keyword>
<sequence>MQFACDAFFGMDTSERDRSWPRFEMSALFESCEKWAFHKLKCILHYFCQMAQDDIRRNKWLTSPSSLTQVRASSNASKIPSYMSSRSVLILRHKLPSQVTSYLLHHNTLPQNQGRLCNVNFFAEGSIEDSHGDVQIDFANKLIGGGVFGQGCVQEEIRFVINPECLVSLLVCEEMHANEAIAIVGTKQYSKYRGYGKTFEFVSHRNDVTPQVIVDKHANTTVRTCSCIVAIDAEKYNPQDTQNQFTVGKLRRELIKCYTGFSVPEDVCHFWPDFDEKGNFNANGNNNNGSKVAIATGNWGCGVFGGNVELKFVIQWLAASLCGCDDIEKIADGGNIGKRKRKIRELKYYAFRNSDCKYIESFVHICLKNEMTICQLWTYVVNYCELLQRHVPEESMLQSDSDINEKSLFRSIVKNYTDGLDELIPHPLLVKEITTINGGNLSNDLQTDTENPSDIPKKVSTHVETLARRKQHIMSQEF</sequence>
<feature type="binding site" evidence="2">
    <location>
        <position position="140"/>
    </location>
    <ligand>
        <name>substrate</name>
    </ligand>
</feature>
<accession>X6N5Q3</accession>
<name>X6N5Q3_RETFI</name>
<gene>
    <name evidence="4" type="ORF">RFI_16125</name>
</gene>
<feature type="active site" evidence="1">
    <location>
        <position position="137"/>
    </location>
</feature>
<evidence type="ECO:0000313" key="5">
    <source>
        <dbReference type="Proteomes" id="UP000023152"/>
    </source>
</evidence>
<dbReference type="Pfam" id="PF05028">
    <property type="entry name" value="PARG_cat_C"/>
    <property type="match status" value="1"/>
</dbReference>
<dbReference type="GO" id="GO:1990966">
    <property type="term" value="P:ATP generation from poly-ADP-D-ribose"/>
    <property type="evidence" value="ECO:0007669"/>
    <property type="project" value="TreeGrafter"/>
</dbReference>
<dbReference type="InterPro" id="IPR046372">
    <property type="entry name" value="PARG_cat_C"/>
</dbReference>
<evidence type="ECO:0000313" key="4">
    <source>
        <dbReference type="EMBL" id="ETO21079.1"/>
    </source>
</evidence>
<dbReference type="AlphaFoldDB" id="X6N5Q3"/>
<proteinExistence type="predicted"/>
<dbReference type="GO" id="GO:0004649">
    <property type="term" value="F:poly(ADP-ribose) glycohydrolase activity"/>
    <property type="evidence" value="ECO:0007669"/>
    <property type="project" value="InterPro"/>
</dbReference>
<feature type="domain" description="PARG catalytic Macro" evidence="3">
    <location>
        <begin position="111"/>
        <end position="323"/>
    </location>
</feature>
<dbReference type="GO" id="GO:0005634">
    <property type="term" value="C:nucleus"/>
    <property type="evidence" value="ECO:0007669"/>
    <property type="project" value="TreeGrafter"/>
</dbReference>
<feature type="binding site" evidence="2">
    <location>
        <position position="154"/>
    </location>
    <ligand>
        <name>substrate</name>
    </ligand>
</feature>
<dbReference type="InterPro" id="IPR007724">
    <property type="entry name" value="Poly_GlycHdrlase"/>
</dbReference>
<dbReference type="Proteomes" id="UP000023152">
    <property type="component" value="Unassembled WGS sequence"/>
</dbReference>
<dbReference type="PANTHER" id="PTHR12837">
    <property type="entry name" value="POLY ADP-RIBOSE GLYCOHYDROLASE"/>
    <property type="match status" value="1"/>
</dbReference>
<dbReference type="GO" id="GO:0005737">
    <property type="term" value="C:cytoplasm"/>
    <property type="evidence" value="ECO:0007669"/>
    <property type="project" value="TreeGrafter"/>
</dbReference>
<evidence type="ECO:0000259" key="3">
    <source>
        <dbReference type="Pfam" id="PF05028"/>
    </source>
</evidence>
<reference evidence="4 5" key="1">
    <citation type="journal article" date="2013" name="Curr. Biol.">
        <title>The Genome of the Foraminiferan Reticulomyxa filosa.</title>
        <authorList>
            <person name="Glockner G."/>
            <person name="Hulsmann N."/>
            <person name="Schleicher M."/>
            <person name="Noegel A.A."/>
            <person name="Eichinger L."/>
            <person name="Gallinger C."/>
            <person name="Pawlowski J."/>
            <person name="Sierra R."/>
            <person name="Euteneuer U."/>
            <person name="Pillet L."/>
            <person name="Moustafa A."/>
            <person name="Platzer M."/>
            <person name="Groth M."/>
            <person name="Szafranski K."/>
            <person name="Schliwa M."/>
        </authorList>
    </citation>
    <scope>NUCLEOTIDE SEQUENCE [LARGE SCALE GENOMIC DNA]</scope>
</reference>
<dbReference type="GO" id="GO:0005975">
    <property type="term" value="P:carbohydrate metabolic process"/>
    <property type="evidence" value="ECO:0007669"/>
    <property type="project" value="InterPro"/>
</dbReference>
<evidence type="ECO:0000256" key="2">
    <source>
        <dbReference type="PIRSR" id="PIRSR607724-2"/>
    </source>
</evidence>
<organism evidence="4 5">
    <name type="scientific">Reticulomyxa filosa</name>
    <dbReference type="NCBI Taxonomy" id="46433"/>
    <lineage>
        <taxon>Eukaryota</taxon>
        <taxon>Sar</taxon>
        <taxon>Rhizaria</taxon>
        <taxon>Retaria</taxon>
        <taxon>Foraminifera</taxon>
        <taxon>Monothalamids</taxon>
        <taxon>Reticulomyxidae</taxon>
        <taxon>Reticulomyxa</taxon>
    </lineage>
</organism>
<feature type="binding site" evidence="2">
    <location>
        <position position="195"/>
    </location>
    <ligand>
        <name>substrate</name>
    </ligand>
</feature>
<dbReference type="GO" id="GO:0006282">
    <property type="term" value="P:regulation of DNA repair"/>
    <property type="evidence" value="ECO:0007669"/>
    <property type="project" value="InterPro"/>
</dbReference>
<dbReference type="PANTHER" id="PTHR12837:SF0">
    <property type="entry name" value="POLY(ADP-RIBOSE) GLYCOHYDROLASE"/>
    <property type="match status" value="1"/>
</dbReference>
<dbReference type="GO" id="GO:0009225">
    <property type="term" value="P:nucleotide-sugar metabolic process"/>
    <property type="evidence" value="ECO:0007669"/>
    <property type="project" value="TreeGrafter"/>
</dbReference>